<dbReference type="InterPro" id="IPR002218">
    <property type="entry name" value="MnmG-rel"/>
</dbReference>
<dbReference type="GO" id="GO:0005829">
    <property type="term" value="C:cytosol"/>
    <property type="evidence" value="ECO:0007669"/>
    <property type="project" value="TreeGrafter"/>
</dbReference>
<evidence type="ECO:0000313" key="5">
    <source>
        <dbReference type="Ensembl" id="ENSGAGP00000014268.1"/>
    </source>
</evidence>
<dbReference type="AlphaFoldDB" id="A0A452HHC4"/>
<dbReference type="GO" id="GO:0030488">
    <property type="term" value="P:tRNA methylation"/>
    <property type="evidence" value="ECO:0007669"/>
    <property type="project" value="TreeGrafter"/>
</dbReference>
<reference evidence="5" key="2">
    <citation type="submission" date="2025-08" db="UniProtKB">
        <authorList>
            <consortium name="Ensembl"/>
        </authorList>
    </citation>
    <scope>IDENTIFICATION</scope>
</reference>
<protein>
    <recommendedName>
        <fullName evidence="4">MnmG N-terminal domain-containing protein</fullName>
    </recommendedName>
</protein>
<evidence type="ECO:0000256" key="1">
    <source>
        <dbReference type="ARBA" id="ARBA00001974"/>
    </source>
</evidence>
<feature type="domain" description="MnmG N-terminal" evidence="4">
    <location>
        <begin position="31"/>
        <end position="69"/>
    </location>
</feature>
<evidence type="ECO:0000313" key="6">
    <source>
        <dbReference type="Proteomes" id="UP000291020"/>
    </source>
</evidence>
<dbReference type="PANTHER" id="PTHR11806:SF0">
    <property type="entry name" value="PROTEIN MTO1 HOMOLOG, MITOCHONDRIAL"/>
    <property type="match status" value="1"/>
</dbReference>
<dbReference type="InterPro" id="IPR036188">
    <property type="entry name" value="FAD/NAD-bd_sf"/>
</dbReference>
<keyword evidence="2" id="KW-0285">Flavoprotein</keyword>
<dbReference type="Pfam" id="PF01134">
    <property type="entry name" value="GIDA"/>
    <property type="match status" value="1"/>
</dbReference>
<name>A0A452HHC4_9SAUR</name>
<reference evidence="6" key="1">
    <citation type="journal article" date="2017" name="PLoS ONE">
        <title>The Agassiz's desert tortoise genome provides a resource for the conservation of a threatened species.</title>
        <authorList>
            <person name="Tollis M."/>
            <person name="DeNardo D.F."/>
            <person name="Cornelius J.A."/>
            <person name="Dolby G.A."/>
            <person name="Edwards T."/>
            <person name="Henen B.T."/>
            <person name="Karl A.E."/>
            <person name="Murphy R.W."/>
            <person name="Kusumi K."/>
        </authorList>
    </citation>
    <scope>NUCLEOTIDE SEQUENCE [LARGE SCALE GENOMIC DNA]</scope>
</reference>
<accession>A0A452HHC4</accession>
<dbReference type="GO" id="GO:0050660">
    <property type="term" value="F:flavin adenine dinucleotide binding"/>
    <property type="evidence" value="ECO:0007669"/>
    <property type="project" value="InterPro"/>
</dbReference>
<dbReference type="InterPro" id="IPR040131">
    <property type="entry name" value="MnmG_N"/>
</dbReference>
<sequence>MFLLRRRRALPPAPLPRCRRAGSDGTAPRWDVLVIGGGHAGTEAAAAAARSGVRTLLVTHKADTIGNRVLRGRSRCAVTPLRVAWAPGQRPAQRLSAPG</sequence>
<keyword evidence="6" id="KW-1185">Reference proteome</keyword>
<proteinExistence type="predicted"/>
<dbReference type="STRING" id="38772.ENSGAGP00000014268"/>
<evidence type="ECO:0000259" key="4">
    <source>
        <dbReference type="Pfam" id="PF01134"/>
    </source>
</evidence>
<evidence type="ECO:0000256" key="3">
    <source>
        <dbReference type="ARBA" id="ARBA00022827"/>
    </source>
</evidence>
<dbReference type="SUPFAM" id="SSF51905">
    <property type="entry name" value="FAD/NAD(P)-binding domain"/>
    <property type="match status" value="1"/>
</dbReference>
<dbReference type="GO" id="GO:0002098">
    <property type="term" value="P:tRNA wobble uridine modification"/>
    <property type="evidence" value="ECO:0007669"/>
    <property type="project" value="TreeGrafter"/>
</dbReference>
<dbReference type="Ensembl" id="ENSGAGT00000016329.1">
    <property type="protein sequence ID" value="ENSGAGP00000014268.1"/>
    <property type="gene ID" value="ENSGAGG00000010858.1"/>
</dbReference>
<dbReference type="Gene3D" id="3.50.50.60">
    <property type="entry name" value="FAD/NAD(P)-binding domain"/>
    <property type="match status" value="1"/>
</dbReference>
<keyword evidence="3" id="KW-0274">FAD</keyword>
<organism evidence="5 6">
    <name type="scientific">Gopherus agassizii</name>
    <name type="common">Agassiz's desert tortoise</name>
    <dbReference type="NCBI Taxonomy" id="38772"/>
    <lineage>
        <taxon>Eukaryota</taxon>
        <taxon>Metazoa</taxon>
        <taxon>Chordata</taxon>
        <taxon>Craniata</taxon>
        <taxon>Vertebrata</taxon>
        <taxon>Euteleostomi</taxon>
        <taxon>Archelosauria</taxon>
        <taxon>Testudinata</taxon>
        <taxon>Testudines</taxon>
        <taxon>Cryptodira</taxon>
        <taxon>Durocryptodira</taxon>
        <taxon>Testudinoidea</taxon>
        <taxon>Testudinidae</taxon>
        <taxon>Gopherus</taxon>
    </lineage>
</organism>
<dbReference type="PANTHER" id="PTHR11806">
    <property type="entry name" value="GLUCOSE INHIBITED DIVISION PROTEIN A"/>
    <property type="match status" value="1"/>
</dbReference>
<reference evidence="5" key="3">
    <citation type="submission" date="2025-09" db="UniProtKB">
        <authorList>
            <consortium name="Ensembl"/>
        </authorList>
    </citation>
    <scope>IDENTIFICATION</scope>
</reference>
<evidence type="ECO:0000256" key="2">
    <source>
        <dbReference type="ARBA" id="ARBA00022630"/>
    </source>
</evidence>
<comment type="cofactor">
    <cofactor evidence="1">
        <name>FAD</name>
        <dbReference type="ChEBI" id="CHEBI:57692"/>
    </cofactor>
</comment>
<dbReference type="Proteomes" id="UP000291020">
    <property type="component" value="Unassembled WGS sequence"/>
</dbReference>